<accession>A0ABS3BST7</accession>
<gene>
    <name evidence="1" type="ORF">J0A67_16005</name>
</gene>
<reference evidence="1 2" key="1">
    <citation type="submission" date="2021-03" db="EMBL/GenBank/DDBJ databases">
        <title>novel species isolated from a fishpond in China.</title>
        <authorList>
            <person name="Lu H."/>
            <person name="Cai Z."/>
        </authorList>
    </citation>
    <scope>NUCLEOTIDE SEQUENCE [LARGE SCALE GENOMIC DNA]</scope>
    <source>
        <strain evidence="1 2">JCM 31546</strain>
    </source>
</reference>
<name>A0ABS3BST7_9BACT</name>
<organism evidence="1 2">
    <name type="scientific">Algoriphagus aestuariicola</name>
    <dbReference type="NCBI Taxonomy" id="1852016"/>
    <lineage>
        <taxon>Bacteria</taxon>
        <taxon>Pseudomonadati</taxon>
        <taxon>Bacteroidota</taxon>
        <taxon>Cytophagia</taxon>
        <taxon>Cytophagales</taxon>
        <taxon>Cyclobacteriaceae</taxon>
        <taxon>Algoriphagus</taxon>
    </lineage>
</organism>
<dbReference type="InterPro" id="IPR032710">
    <property type="entry name" value="NTF2-like_dom_sf"/>
</dbReference>
<proteinExistence type="predicted"/>
<evidence type="ECO:0000313" key="1">
    <source>
        <dbReference type="EMBL" id="MBN7802377.1"/>
    </source>
</evidence>
<dbReference type="EMBL" id="JAFKCW010000003">
    <property type="protein sequence ID" value="MBN7802377.1"/>
    <property type="molecule type" value="Genomic_DNA"/>
</dbReference>
<dbReference type="SUPFAM" id="SSF54427">
    <property type="entry name" value="NTF2-like"/>
    <property type="match status" value="1"/>
</dbReference>
<sequence length="174" mass="19601">MKNRIIIYAVAAMLFACEGKQRYTQQSAEIETFKSIISSYEKGDFEAYLPHYAEGAQIFFNATEDHPATIQEIIAQQKMELEALSSYSFDRGKDFLEMVVDDQGETWVNFWGVWRGTLTADGKSVETPIHVTSQFVDGKIVKSHGYWDNAPIQLAIMEIQSAAADSVSSLENQQ</sequence>
<dbReference type="Gene3D" id="3.10.450.50">
    <property type="match status" value="1"/>
</dbReference>
<keyword evidence="2" id="KW-1185">Reference proteome</keyword>
<protein>
    <submittedName>
        <fullName evidence="1">Nuclear transport factor 2 family protein</fullName>
    </submittedName>
</protein>
<evidence type="ECO:0000313" key="2">
    <source>
        <dbReference type="Proteomes" id="UP000664698"/>
    </source>
</evidence>
<dbReference type="RefSeq" id="WP_206570369.1">
    <property type="nucleotide sequence ID" value="NZ_JAFKCW010000003.1"/>
</dbReference>
<comment type="caution">
    <text evidence="1">The sequence shown here is derived from an EMBL/GenBank/DDBJ whole genome shotgun (WGS) entry which is preliminary data.</text>
</comment>
<dbReference type="PROSITE" id="PS51257">
    <property type="entry name" value="PROKAR_LIPOPROTEIN"/>
    <property type="match status" value="1"/>
</dbReference>
<dbReference type="Proteomes" id="UP000664698">
    <property type="component" value="Unassembled WGS sequence"/>
</dbReference>